<dbReference type="PANTHER" id="PTHR47482">
    <property type="entry name" value="OS11G0632001 PROTEIN"/>
    <property type="match status" value="1"/>
</dbReference>
<sequence>MFKPYVGMKFGSLAEAYDFYNTYSWVLGFSIRNGDNFVNVKDIQTMQEYKCQCSGINKNAIRSTTRCGCKAELRVHLNDCGEWYVKSFKEEHN</sequence>
<dbReference type="Proteomes" id="UP000015106">
    <property type="component" value="Chromosome 5"/>
</dbReference>
<accession>A0A8R7UFK8</accession>
<feature type="domain" description="FAR1" evidence="1">
    <location>
        <begin position="18"/>
        <end position="93"/>
    </location>
</feature>
<evidence type="ECO:0000313" key="3">
    <source>
        <dbReference type="Proteomes" id="UP000015106"/>
    </source>
</evidence>
<dbReference type="InterPro" id="IPR004330">
    <property type="entry name" value="FAR1_DNA_bnd_dom"/>
</dbReference>
<dbReference type="Gramene" id="TuG1812G0500001516.01.T01">
    <property type="protein sequence ID" value="TuG1812G0500001516.01.T01"/>
    <property type="gene ID" value="TuG1812G0500001516.01"/>
</dbReference>
<organism evidence="2 3">
    <name type="scientific">Triticum urartu</name>
    <name type="common">Red wild einkorn</name>
    <name type="synonym">Crithodium urartu</name>
    <dbReference type="NCBI Taxonomy" id="4572"/>
    <lineage>
        <taxon>Eukaryota</taxon>
        <taxon>Viridiplantae</taxon>
        <taxon>Streptophyta</taxon>
        <taxon>Embryophyta</taxon>
        <taxon>Tracheophyta</taxon>
        <taxon>Spermatophyta</taxon>
        <taxon>Magnoliopsida</taxon>
        <taxon>Liliopsida</taxon>
        <taxon>Poales</taxon>
        <taxon>Poaceae</taxon>
        <taxon>BOP clade</taxon>
        <taxon>Pooideae</taxon>
        <taxon>Triticodae</taxon>
        <taxon>Triticeae</taxon>
        <taxon>Triticinae</taxon>
        <taxon>Triticum</taxon>
    </lineage>
</organism>
<name>A0A8R7UFK8_TRIUA</name>
<reference evidence="2" key="3">
    <citation type="submission" date="2022-06" db="UniProtKB">
        <authorList>
            <consortium name="EnsemblPlants"/>
        </authorList>
    </citation>
    <scope>IDENTIFICATION</scope>
</reference>
<dbReference type="PANTHER" id="PTHR47482:SF5">
    <property type="entry name" value="FAR1 DOMAIN-CONTAINING PROTEIN"/>
    <property type="match status" value="1"/>
</dbReference>
<keyword evidence="3" id="KW-1185">Reference proteome</keyword>
<proteinExistence type="predicted"/>
<dbReference type="AlphaFoldDB" id="A0A8R7UFK8"/>
<dbReference type="EnsemblPlants" id="TuG1812G0500001516.01.T01">
    <property type="protein sequence ID" value="TuG1812G0500001516.01.T01"/>
    <property type="gene ID" value="TuG1812G0500001516.01"/>
</dbReference>
<reference evidence="2" key="2">
    <citation type="submission" date="2018-03" db="EMBL/GenBank/DDBJ databases">
        <title>The Triticum urartu genome reveals the dynamic nature of wheat genome evolution.</title>
        <authorList>
            <person name="Ling H."/>
            <person name="Ma B."/>
            <person name="Shi X."/>
            <person name="Liu H."/>
            <person name="Dong L."/>
            <person name="Sun H."/>
            <person name="Cao Y."/>
            <person name="Gao Q."/>
            <person name="Zheng S."/>
            <person name="Li Y."/>
            <person name="Yu Y."/>
            <person name="Du H."/>
            <person name="Qi M."/>
            <person name="Li Y."/>
            <person name="Yu H."/>
            <person name="Cui Y."/>
            <person name="Wang N."/>
            <person name="Chen C."/>
            <person name="Wu H."/>
            <person name="Zhao Y."/>
            <person name="Zhang J."/>
            <person name="Li Y."/>
            <person name="Zhou W."/>
            <person name="Zhang B."/>
            <person name="Hu W."/>
            <person name="Eijk M."/>
            <person name="Tang J."/>
            <person name="Witsenboer H."/>
            <person name="Zhao S."/>
            <person name="Li Z."/>
            <person name="Zhang A."/>
            <person name="Wang D."/>
            <person name="Liang C."/>
        </authorList>
    </citation>
    <scope>NUCLEOTIDE SEQUENCE [LARGE SCALE GENOMIC DNA]</scope>
    <source>
        <strain evidence="2">cv. G1812</strain>
    </source>
</reference>
<reference evidence="3" key="1">
    <citation type="journal article" date="2013" name="Nature">
        <title>Draft genome of the wheat A-genome progenitor Triticum urartu.</title>
        <authorList>
            <person name="Ling H.Q."/>
            <person name="Zhao S."/>
            <person name="Liu D."/>
            <person name="Wang J."/>
            <person name="Sun H."/>
            <person name="Zhang C."/>
            <person name="Fan H."/>
            <person name="Li D."/>
            <person name="Dong L."/>
            <person name="Tao Y."/>
            <person name="Gao C."/>
            <person name="Wu H."/>
            <person name="Li Y."/>
            <person name="Cui Y."/>
            <person name="Guo X."/>
            <person name="Zheng S."/>
            <person name="Wang B."/>
            <person name="Yu K."/>
            <person name="Liang Q."/>
            <person name="Yang W."/>
            <person name="Lou X."/>
            <person name="Chen J."/>
            <person name="Feng M."/>
            <person name="Jian J."/>
            <person name="Zhang X."/>
            <person name="Luo G."/>
            <person name="Jiang Y."/>
            <person name="Liu J."/>
            <person name="Wang Z."/>
            <person name="Sha Y."/>
            <person name="Zhang B."/>
            <person name="Wu H."/>
            <person name="Tang D."/>
            <person name="Shen Q."/>
            <person name="Xue P."/>
            <person name="Zou S."/>
            <person name="Wang X."/>
            <person name="Liu X."/>
            <person name="Wang F."/>
            <person name="Yang Y."/>
            <person name="An X."/>
            <person name="Dong Z."/>
            <person name="Zhang K."/>
            <person name="Zhang X."/>
            <person name="Luo M.C."/>
            <person name="Dvorak J."/>
            <person name="Tong Y."/>
            <person name="Wang J."/>
            <person name="Yang H."/>
            <person name="Li Z."/>
            <person name="Wang D."/>
            <person name="Zhang A."/>
            <person name="Wang J."/>
        </authorList>
    </citation>
    <scope>NUCLEOTIDE SEQUENCE</scope>
    <source>
        <strain evidence="3">cv. G1812</strain>
    </source>
</reference>
<evidence type="ECO:0000313" key="2">
    <source>
        <dbReference type="EnsemblPlants" id="TuG1812G0500001516.01.T01"/>
    </source>
</evidence>
<dbReference type="Pfam" id="PF03101">
    <property type="entry name" value="FAR1"/>
    <property type="match status" value="1"/>
</dbReference>
<protein>
    <recommendedName>
        <fullName evidence="1">FAR1 domain-containing protein</fullName>
    </recommendedName>
</protein>
<evidence type="ECO:0000259" key="1">
    <source>
        <dbReference type="Pfam" id="PF03101"/>
    </source>
</evidence>